<organism evidence="2 3">
    <name type="scientific">Actinospica acidithermotolerans</name>
    <dbReference type="NCBI Taxonomy" id="2828514"/>
    <lineage>
        <taxon>Bacteria</taxon>
        <taxon>Bacillati</taxon>
        <taxon>Actinomycetota</taxon>
        <taxon>Actinomycetes</taxon>
        <taxon>Catenulisporales</taxon>
        <taxon>Actinospicaceae</taxon>
        <taxon>Actinospica</taxon>
    </lineage>
</organism>
<dbReference type="Proteomes" id="UP000676325">
    <property type="component" value="Unassembled WGS sequence"/>
</dbReference>
<comment type="caution">
    <text evidence="2">The sequence shown here is derived from an EMBL/GenBank/DDBJ whole genome shotgun (WGS) entry which is preliminary data.</text>
</comment>
<dbReference type="PANTHER" id="PTHR46825:SF9">
    <property type="entry name" value="BETA-LACTAMASE-RELATED DOMAIN-CONTAINING PROTEIN"/>
    <property type="match status" value="1"/>
</dbReference>
<keyword evidence="3" id="KW-1185">Reference proteome</keyword>
<name>A0A941E649_9ACTN</name>
<proteinExistence type="predicted"/>
<sequence length="427" mass="46264">MISPAISVSVSLPDDTNFNVARGHSIIEHGLPADPDTRFNVGSVAKQITAHLVIDAARQRKIDLTAPARTFLPRLVVDDVTVADLITHTSGIRDTEAMLSLCGYRDLDHYTATDLLTLAYRQQRRCALPGQFLYSNTNYLLLAAILESVHDPGFDELAGSSLFKPLGMAATAFRPDARAPIAHAASSYEATGSGFTSGQRPVAIAGPGSLWTTPSDLLIWLRHLTSVIAPHWPARLPRAAEIAYVPCGRGHTYGPGLFAINNQSQPAVFHNGHEHGYSASTYLRGDNLALACASNADWIPADKVMAELVRTRCTPEDVEMLVGEYITHQPREGSFEAPTASGEPLEDLGRYHARELPGSIRLGRHPHGLSVIRRGTVDNLQPDPTRPRRFTGRGIAITLASPGIHPPDEFVLDLDRAPGIHYLRAGG</sequence>
<evidence type="ECO:0000259" key="1">
    <source>
        <dbReference type="Pfam" id="PF00144"/>
    </source>
</evidence>
<dbReference type="RefSeq" id="WP_212516971.1">
    <property type="nucleotide sequence ID" value="NZ_JAGSOH010000009.1"/>
</dbReference>
<dbReference type="InterPro" id="IPR012338">
    <property type="entry name" value="Beta-lactam/transpept-like"/>
</dbReference>
<dbReference type="Gene3D" id="3.40.710.10">
    <property type="entry name" value="DD-peptidase/beta-lactamase superfamily"/>
    <property type="match status" value="1"/>
</dbReference>
<gene>
    <name evidence="2" type="ORF">KDK95_05810</name>
</gene>
<accession>A0A941E649</accession>
<dbReference type="Pfam" id="PF00144">
    <property type="entry name" value="Beta-lactamase"/>
    <property type="match status" value="1"/>
</dbReference>
<dbReference type="PANTHER" id="PTHR46825">
    <property type="entry name" value="D-ALANYL-D-ALANINE-CARBOXYPEPTIDASE/ENDOPEPTIDASE AMPH"/>
    <property type="match status" value="1"/>
</dbReference>
<feature type="domain" description="Beta-lactamase-related" evidence="1">
    <location>
        <begin position="6"/>
        <end position="297"/>
    </location>
</feature>
<protein>
    <submittedName>
        <fullName evidence="2">Beta-lactamase family protein</fullName>
    </submittedName>
</protein>
<evidence type="ECO:0000313" key="2">
    <source>
        <dbReference type="EMBL" id="MBR7825816.1"/>
    </source>
</evidence>
<dbReference type="AlphaFoldDB" id="A0A941E649"/>
<evidence type="ECO:0000313" key="3">
    <source>
        <dbReference type="Proteomes" id="UP000676325"/>
    </source>
</evidence>
<dbReference type="EMBL" id="JAGSOH010000009">
    <property type="protein sequence ID" value="MBR7825816.1"/>
    <property type="molecule type" value="Genomic_DNA"/>
</dbReference>
<dbReference type="InterPro" id="IPR050491">
    <property type="entry name" value="AmpC-like"/>
</dbReference>
<reference evidence="2" key="1">
    <citation type="submission" date="2021-04" db="EMBL/GenBank/DDBJ databases">
        <title>Genome based classification of Actinospica acidithermotolerans sp. nov., an actinobacterium isolated from an Indonesian hot spring.</title>
        <authorList>
            <person name="Kusuma A.B."/>
            <person name="Putra K.E."/>
            <person name="Nafisah S."/>
            <person name="Loh J."/>
            <person name="Nouioui I."/>
            <person name="Goodfellow M."/>
        </authorList>
    </citation>
    <scope>NUCLEOTIDE SEQUENCE</scope>
    <source>
        <strain evidence="2">MGRD01-02</strain>
    </source>
</reference>
<dbReference type="InterPro" id="IPR001466">
    <property type="entry name" value="Beta-lactam-related"/>
</dbReference>
<dbReference type="SUPFAM" id="SSF56601">
    <property type="entry name" value="beta-lactamase/transpeptidase-like"/>
    <property type="match status" value="1"/>
</dbReference>